<name>A0AAV5JXS6_9ROSI</name>
<dbReference type="AlphaFoldDB" id="A0AAV5JXS6"/>
<protein>
    <submittedName>
        <fullName evidence="1">Uncharacterized protein</fullName>
    </submittedName>
</protein>
<organism evidence="1 2">
    <name type="scientific">Rubroshorea leprosula</name>
    <dbReference type="NCBI Taxonomy" id="152421"/>
    <lineage>
        <taxon>Eukaryota</taxon>
        <taxon>Viridiplantae</taxon>
        <taxon>Streptophyta</taxon>
        <taxon>Embryophyta</taxon>
        <taxon>Tracheophyta</taxon>
        <taxon>Spermatophyta</taxon>
        <taxon>Magnoliopsida</taxon>
        <taxon>eudicotyledons</taxon>
        <taxon>Gunneridae</taxon>
        <taxon>Pentapetalae</taxon>
        <taxon>rosids</taxon>
        <taxon>malvids</taxon>
        <taxon>Malvales</taxon>
        <taxon>Dipterocarpaceae</taxon>
        <taxon>Rubroshorea</taxon>
    </lineage>
</organism>
<proteinExistence type="predicted"/>
<accession>A0AAV5JXS6</accession>
<evidence type="ECO:0000313" key="1">
    <source>
        <dbReference type="EMBL" id="GKV18552.1"/>
    </source>
</evidence>
<keyword evidence="2" id="KW-1185">Reference proteome</keyword>
<gene>
    <name evidence="1" type="ORF">SLEP1_g28916</name>
</gene>
<sequence>MYNSYVVNILYAPVIHKANVCYALSGKDGCELCLRMQV</sequence>
<evidence type="ECO:0000313" key="2">
    <source>
        <dbReference type="Proteomes" id="UP001054252"/>
    </source>
</evidence>
<dbReference type="Proteomes" id="UP001054252">
    <property type="component" value="Unassembled WGS sequence"/>
</dbReference>
<reference evidence="1 2" key="1">
    <citation type="journal article" date="2021" name="Commun. Biol.">
        <title>The genome of Shorea leprosula (Dipterocarpaceae) highlights the ecological relevance of drought in aseasonal tropical rainforests.</title>
        <authorList>
            <person name="Ng K.K.S."/>
            <person name="Kobayashi M.J."/>
            <person name="Fawcett J.A."/>
            <person name="Hatakeyama M."/>
            <person name="Paape T."/>
            <person name="Ng C.H."/>
            <person name="Ang C.C."/>
            <person name="Tnah L.H."/>
            <person name="Lee C.T."/>
            <person name="Nishiyama T."/>
            <person name="Sese J."/>
            <person name="O'Brien M.J."/>
            <person name="Copetti D."/>
            <person name="Mohd Noor M.I."/>
            <person name="Ong R.C."/>
            <person name="Putra M."/>
            <person name="Sireger I.Z."/>
            <person name="Indrioko S."/>
            <person name="Kosugi Y."/>
            <person name="Izuno A."/>
            <person name="Isagi Y."/>
            <person name="Lee S.L."/>
            <person name="Shimizu K.K."/>
        </authorList>
    </citation>
    <scope>NUCLEOTIDE SEQUENCE [LARGE SCALE GENOMIC DNA]</scope>
    <source>
        <strain evidence="1">214</strain>
    </source>
</reference>
<dbReference type="EMBL" id="BPVZ01000050">
    <property type="protein sequence ID" value="GKV18552.1"/>
    <property type="molecule type" value="Genomic_DNA"/>
</dbReference>
<comment type="caution">
    <text evidence="1">The sequence shown here is derived from an EMBL/GenBank/DDBJ whole genome shotgun (WGS) entry which is preliminary data.</text>
</comment>